<name>W2RIH3_CYPE1</name>
<evidence type="ECO:0000259" key="6">
    <source>
        <dbReference type="Pfam" id="PF16206"/>
    </source>
</evidence>
<evidence type="ECO:0000313" key="8">
    <source>
        <dbReference type="EMBL" id="ETN36276.1"/>
    </source>
</evidence>
<dbReference type="eggNOG" id="KOG1848">
    <property type="taxonomic scope" value="Eukaryota"/>
</dbReference>
<dbReference type="GO" id="GO:0015031">
    <property type="term" value="P:protein transport"/>
    <property type="evidence" value="ECO:0007669"/>
    <property type="project" value="UniProtKB-KW"/>
</dbReference>
<dbReference type="InParanoid" id="W2RIH3"/>
<feature type="domain" description="Mon2 C-terminal" evidence="6">
    <location>
        <begin position="974"/>
        <end position="1104"/>
    </location>
</feature>
<dbReference type="FunCoup" id="W2RIH3">
    <property type="interactions" value="748"/>
</dbReference>
<evidence type="ECO:0000256" key="3">
    <source>
        <dbReference type="ARBA" id="ARBA00022927"/>
    </source>
</evidence>
<gene>
    <name evidence="8" type="ORF">HMPREF1541_08553</name>
</gene>
<keyword evidence="9" id="KW-1185">Reference proteome</keyword>
<feature type="compositionally biased region" description="Polar residues" evidence="4">
    <location>
        <begin position="623"/>
        <end position="632"/>
    </location>
</feature>
<evidence type="ECO:0000313" key="9">
    <source>
        <dbReference type="Proteomes" id="UP000030752"/>
    </source>
</evidence>
<dbReference type="GO" id="GO:0005794">
    <property type="term" value="C:Golgi apparatus"/>
    <property type="evidence" value="ECO:0007669"/>
    <property type="project" value="UniProtKB-ARBA"/>
</dbReference>
<dbReference type="Pfam" id="PF16213">
    <property type="entry name" value="DCB"/>
    <property type="match status" value="1"/>
</dbReference>
<feature type="region of interest" description="Disordered" evidence="4">
    <location>
        <begin position="1646"/>
        <end position="1682"/>
    </location>
</feature>
<dbReference type="OrthoDB" id="294853at2759"/>
<sequence length="1744" mass="189799">MTSAFLQSELTSLIADSKKKFGDVKIAAEKSLADLKNITVTSETQVAADLNRRPHFIDPFLLACQTKSPKLANSATACLQRLIASRGVSPERLEEVLDALKDVVNASYDVQLKILQTLPALLQLYGTQIHGQLLARTLEICAILQSSKTPLVSSSAGATLWQLIASVFEEASHEQTSSEVTECAEDESQTRASTSADDAGRLFEDLCSALNQTEPTFIKTGSLSPAYLVETLQKVIDGHASYIRSKPYLLEACRTQLLPAIAGLLENRDDFAFMVLLLETSYTLLQKLAPLLFTDLSPVLSIILGFTDRDAGPLWKRALALEFLSRIFSNFGLVARLFDELKDDAGNIVTDALASFVRIASEDPALIGLGRQSTVPAQHRNETREDDMAAIEAQGVGGGLASVTSAEVGVTGISLEFSTMDATLLDTADASRLNAVPKTYLSTLVLECISSLCEGLSKFIMPLSVLTRNQEDGDDGDEDTENGTERRSQSVTRTSSQRRRVQKHKYQRLANPLSFKDLPQLPQVQACARMVESCWPAILAMCSTFLNAALDSHFYHILIRSIQKLTQVSGTLELSTPRDALLTSLAKGSVPPNASSVIQLSSPVAKRHHDPSGQQNHREPLKSPTSESYQLSLQTPRQTLNVRHLLCLRALLNLGIALGPTLGSESWFIVIETLQQVEALMTIASIGQLSGVAQEGQNTLTGEMAAVNTASKRMFESTRSYTNEAFAIVISSLFRLMGEAPEASNANIQETAASPATLASPSITSPIVRKHGHRASRSVSGLWVKTKALDVEVSFVFAKLKDLSRVNLCRFTSVAAKHCTWDLVIARLLKASKSPDLNDSLRLQAAKAVDLVATETIKLLDHAETSADDIDNLQNLSLEALATQVVVEHTDSHDSGVNPFVQSDITKLVFEALEDILGHSGETLRSGWTVVFRILSRSFESVSTASNGDAESDHAQFAASTPVAFRCVQLICNDFIQSLNLQSLGLLIPLMYLFGSQQQDLNMALTATGLLRNTATLLQGRLGAINVTDDDFSEIAENGEGSPSFLQLWCAALTELAKMCSDPRREVRDASLRTLLQSIEGASGQLAPSSWGPLLEAVPFSISQVYQSAMSQRDIDHEALSTTAAHLLEGTTSLFVQNMEVMATDNAFPDTWSRLIDIFNVTLEGGELTTFTLVYNCVSQLLKAIRAVKTDHVPLVQPALLLWTWHPVPEHQKEGSDEPNQAALTAHLHMFVEAYGTSPATVTGFSHHRRSMSEYLTTAVRQALLTATHPPYTNDVRTMTPEQQEIISTLEILKVLFKKEPENFSGFVLELIQDMLDIEKGSLKPRVEELSRSKRHQKPTYIAVASHCIDLLRKVLVDIKSRPDFINMVQLPYALDMLSAIIKTKYTPLPTNAINPIWRNATTAAVDLVEATSTPPAAAEDLADLSQTLTAAVTAILGPGGLPPVPTSSCPSEDTLVTDESFDTSHFERFHQATLPLLTTSTPEAQRSYIVALFRASLLAPPWYGDLPDPAVLLSAPLSHITTQRPGTVHNPVFVRRERIAYSALDALFALVCPTSNNELADEDQYKQVHAGYNSAVAAQAALYVLLRIAGPMKAFLADQPSRGWTPMPRTMQREMEAVLRRAVELRGDDVAFRAALAQARAEGNATAVAEGGGASDRVSESGSKGKSSGDAADRHGDGVSDGKEHLRALYTLVLRVQREWRGAMRVPGGKGWMDAEDGVGRKIETCLDRWVEAVGGDWGVNVV</sequence>
<evidence type="ECO:0000256" key="2">
    <source>
        <dbReference type="ARBA" id="ARBA00022448"/>
    </source>
</evidence>
<dbReference type="VEuPathDB" id="FungiDB:HMPREF1541_08553"/>
<evidence type="ECO:0000256" key="1">
    <source>
        <dbReference type="ARBA" id="ARBA00008144"/>
    </source>
</evidence>
<dbReference type="GeneID" id="19975892"/>
<dbReference type="Pfam" id="PF12783">
    <property type="entry name" value="Sec7-like_HUS"/>
    <property type="match status" value="1"/>
</dbReference>
<feature type="domain" description="Mon2/Sec7/BIG1-like dimerisation and cyclophilin-binding" evidence="7">
    <location>
        <begin position="5"/>
        <end position="174"/>
    </location>
</feature>
<feature type="region of interest" description="Disordered" evidence="4">
    <location>
        <begin position="468"/>
        <end position="502"/>
    </location>
</feature>
<dbReference type="PANTHER" id="PTHR10663">
    <property type="entry name" value="GUANYL-NUCLEOTIDE EXCHANGE FACTOR"/>
    <property type="match status" value="1"/>
</dbReference>
<reference evidence="8 9" key="1">
    <citation type="submission" date="2013-03" db="EMBL/GenBank/DDBJ databases">
        <title>The Genome Sequence of Phialophora europaea CBS 101466.</title>
        <authorList>
            <consortium name="The Broad Institute Genomics Platform"/>
            <person name="Cuomo C."/>
            <person name="de Hoog S."/>
            <person name="Gorbushina A."/>
            <person name="Walker B."/>
            <person name="Young S.K."/>
            <person name="Zeng Q."/>
            <person name="Gargeya S."/>
            <person name="Fitzgerald M."/>
            <person name="Haas B."/>
            <person name="Abouelleil A."/>
            <person name="Allen A.W."/>
            <person name="Alvarado L."/>
            <person name="Arachchi H.M."/>
            <person name="Berlin A.M."/>
            <person name="Chapman S.B."/>
            <person name="Gainer-Dewar J."/>
            <person name="Goldberg J."/>
            <person name="Griggs A."/>
            <person name="Gujja S."/>
            <person name="Hansen M."/>
            <person name="Howarth C."/>
            <person name="Imamovic A."/>
            <person name="Ireland A."/>
            <person name="Larimer J."/>
            <person name="McCowan C."/>
            <person name="Murphy C."/>
            <person name="Pearson M."/>
            <person name="Poon T.W."/>
            <person name="Priest M."/>
            <person name="Roberts A."/>
            <person name="Saif S."/>
            <person name="Shea T."/>
            <person name="Sisk P."/>
            <person name="Sykes S."/>
            <person name="Wortman J."/>
            <person name="Nusbaum C."/>
            <person name="Birren B."/>
        </authorList>
    </citation>
    <scope>NUCLEOTIDE SEQUENCE [LARGE SCALE GENOMIC DNA]</scope>
    <source>
        <strain evidence="8 9">CBS 101466</strain>
    </source>
</reference>
<feature type="region of interest" description="Disordered" evidence="4">
    <location>
        <begin position="600"/>
        <end position="632"/>
    </location>
</feature>
<accession>W2RIH3</accession>
<dbReference type="InterPro" id="IPR032691">
    <property type="entry name" value="Mon2/Sec7/BIG1-like_HUS"/>
</dbReference>
<dbReference type="HOGENOM" id="CLU_001169_1_0_1"/>
<evidence type="ECO:0000259" key="7">
    <source>
        <dbReference type="Pfam" id="PF16213"/>
    </source>
</evidence>
<feature type="compositionally biased region" description="Basic and acidic residues" evidence="4">
    <location>
        <begin position="1672"/>
        <end position="1682"/>
    </location>
</feature>
<dbReference type="Proteomes" id="UP000030752">
    <property type="component" value="Unassembled WGS sequence"/>
</dbReference>
<evidence type="ECO:0000259" key="5">
    <source>
        <dbReference type="Pfam" id="PF12783"/>
    </source>
</evidence>
<dbReference type="EMBL" id="KB822725">
    <property type="protein sequence ID" value="ETN36276.1"/>
    <property type="molecule type" value="Genomic_DNA"/>
</dbReference>
<evidence type="ECO:0000256" key="4">
    <source>
        <dbReference type="SAM" id="MobiDB-lite"/>
    </source>
</evidence>
<dbReference type="SUPFAM" id="SSF48371">
    <property type="entry name" value="ARM repeat"/>
    <property type="match status" value="1"/>
</dbReference>
<dbReference type="STRING" id="1220924.W2RIH3"/>
<proteinExistence type="inferred from homology"/>
<comment type="similarity">
    <text evidence="1">Belongs to the MON2 family.</text>
</comment>
<dbReference type="RefSeq" id="XP_008721094.1">
    <property type="nucleotide sequence ID" value="XM_008722872.1"/>
</dbReference>
<keyword evidence="3" id="KW-0653">Protein transport</keyword>
<dbReference type="InterPro" id="IPR016024">
    <property type="entry name" value="ARM-type_fold"/>
</dbReference>
<organism evidence="8 9">
    <name type="scientific">Cyphellophora europaea (strain CBS 101466)</name>
    <name type="common">Phialophora europaea</name>
    <dbReference type="NCBI Taxonomy" id="1220924"/>
    <lineage>
        <taxon>Eukaryota</taxon>
        <taxon>Fungi</taxon>
        <taxon>Dikarya</taxon>
        <taxon>Ascomycota</taxon>
        <taxon>Pezizomycotina</taxon>
        <taxon>Eurotiomycetes</taxon>
        <taxon>Chaetothyriomycetidae</taxon>
        <taxon>Chaetothyriales</taxon>
        <taxon>Cyphellophoraceae</taxon>
        <taxon>Cyphellophora</taxon>
    </lineage>
</organism>
<dbReference type="PANTHER" id="PTHR10663:SF333">
    <property type="entry name" value="PROTEIN MON2 HOMOLOG"/>
    <property type="match status" value="1"/>
</dbReference>
<protein>
    <recommendedName>
        <fullName evidence="10">Protein MON2 homolog</fullName>
    </recommendedName>
</protein>
<dbReference type="Pfam" id="PF16206">
    <property type="entry name" value="Mon2_C"/>
    <property type="match status" value="1"/>
</dbReference>
<feature type="domain" description="Mon2/Sec7/BIG1-like HUS" evidence="5">
    <location>
        <begin position="196"/>
        <end position="338"/>
    </location>
</feature>
<feature type="compositionally biased region" description="Low complexity" evidence="4">
    <location>
        <begin position="1661"/>
        <end position="1670"/>
    </location>
</feature>
<feature type="compositionally biased region" description="Acidic residues" evidence="4">
    <location>
        <begin position="472"/>
        <end position="482"/>
    </location>
</feature>
<dbReference type="InterPro" id="IPR032629">
    <property type="entry name" value="DCB_dom"/>
</dbReference>
<evidence type="ECO:0008006" key="10">
    <source>
        <dbReference type="Google" id="ProtNLM"/>
    </source>
</evidence>
<keyword evidence="2" id="KW-0813">Transport</keyword>
<dbReference type="InterPro" id="IPR032817">
    <property type="entry name" value="Mon2_C"/>
</dbReference>